<dbReference type="Pfam" id="PF13469">
    <property type="entry name" value="Sulfotransfer_3"/>
    <property type="match status" value="1"/>
</dbReference>
<evidence type="ECO:0008006" key="3">
    <source>
        <dbReference type="Google" id="ProtNLM"/>
    </source>
</evidence>
<evidence type="ECO:0000313" key="2">
    <source>
        <dbReference type="Proteomes" id="UP000077013"/>
    </source>
</evidence>
<dbReference type="RefSeq" id="WP_068593589.1">
    <property type="nucleotide sequence ID" value="NZ_LRXL01000053.1"/>
</dbReference>
<protein>
    <recommendedName>
        <fullName evidence="3">Sulfotransferase</fullName>
    </recommendedName>
</protein>
<organism evidence="1 2">
    <name type="scientific">Cochleicola gelatinilyticus</name>
    <dbReference type="NCBI Taxonomy" id="1763537"/>
    <lineage>
        <taxon>Bacteria</taxon>
        <taxon>Pseudomonadati</taxon>
        <taxon>Bacteroidota</taxon>
        <taxon>Flavobacteriia</taxon>
        <taxon>Flavobacteriales</taxon>
        <taxon>Flavobacteriaceae</taxon>
        <taxon>Cochleicola</taxon>
    </lineage>
</organism>
<evidence type="ECO:0000313" key="1">
    <source>
        <dbReference type="EMBL" id="OAB75749.1"/>
    </source>
</evidence>
<dbReference type="STRING" id="1763537.ULVI_14840"/>
<name>A0A167EPK3_9FLAO</name>
<proteinExistence type="predicted"/>
<dbReference type="InterPro" id="IPR027417">
    <property type="entry name" value="P-loop_NTPase"/>
</dbReference>
<dbReference type="OrthoDB" id="7062607at2"/>
<keyword evidence="2" id="KW-1185">Reference proteome</keyword>
<dbReference type="Proteomes" id="UP000077013">
    <property type="component" value="Unassembled WGS sequence"/>
</dbReference>
<gene>
    <name evidence="1" type="ORF">ULVI_14840</name>
</gene>
<reference evidence="1 2" key="1">
    <citation type="submission" date="2016-02" db="EMBL/GenBank/DDBJ databases">
        <title>Ulvibacter sp. LPB0005, isolated from Thais luteostoma.</title>
        <authorList>
            <person name="Shin S.-K."/>
            <person name="Yi H."/>
        </authorList>
    </citation>
    <scope>NUCLEOTIDE SEQUENCE [LARGE SCALE GENOMIC DNA]</scope>
    <source>
        <strain evidence="1 2">LPB0005</strain>
    </source>
</reference>
<dbReference type="Gene3D" id="3.40.50.300">
    <property type="entry name" value="P-loop containing nucleotide triphosphate hydrolases"/>
    <property type="match status" value="1"/>
</dbReference>
<comment type="caution">
    <text evidence="1">The sequence shown here is derived from an EMBL/GenBank/DDBJ whole genome shotgun (WGS) entry which is preliminary data.</text>
</comment>
<dbReference type="AlphaFoldDB" id="A0A167EPK3"/>
<dbReference type="SUPFAM" id="SSF52540">
    <property type="entry name" value="P-loop containing nucleoside triphosphate hydrolases"/>
    <property type="match status" value="1"/>
</dbReference>
<accession>A0A167EPK3</accession>
<sequence length="240" mass="28306">MIFSKFKKKLIFVIGSGRSGTHLLGRTFGNSPEIETFIEEDKFFLPITELAAGLNKNASDFDDILSLYKKEFKKSKKKYILEKTHPNIWFVEKIHEYFPKAQFIGIKRNVYATVASMLNHDGVLSWYKRIPLDEENSFLGINRNNLKTFKDLPLESKCAIRWKAHVDRLDYLSEKFPEHVLVINYEDFYDRYPDLMNELKAFLDTDFEIHSEPLNVKGKDKWREQLTDKEIENIDKAIRV</sequence>
<dbReference type="EMBL" id="LRXL01000053">
    <property type="protein sequence ID" value="OAB75749.1"/>
    <property type="molecule type" value="Genomic_DNA"/>
</dbReference>